<dbReference type="SUPFAM" id="SSF56672">
    <property type="entry name" value="DNA/RNA polymerases"/>
    <property type="match status" value="2"/>
</dbReference>
<dbReference type="PANTHER" id="PTHR47331:SF6">
    <property type="entry name" value="DOUBLECORTIN DOMAIN-CONTAINING PROTEIN"/>
    <property type="match status" value="1"/>
</dbReference>
<gene>
    <name evidence="1" type="ORF">SKAU_G00136420</name>
</gene>
<dbReference type="GO" id="GO:0003676">
    <property type="term" value="F:nucleic acid binding"/>
    <property type="evidence" value="ECO:0007669"/>
    <property type="project" value="InterPro"/>
</dbReference>
<dbReference type="InterPro" id="IPR008042">
    <property type="entry name" value="Retrotrans_Pao"/>
</dbReference>
<evidence type="ECO:0000313" key="2">
    <source>
        <dbReference type="Proteomes" id="UP001152622"/>
    </source>
</evidence>
<dbReference type="Gene3D" id="3.30.420.10">
    <property type="entry name" value="Ribonuclease H-like superfamily/Ribonuclease H"/>
    <property type="match status" value="1"/>
</dbReference>
<dbReference type="Pfam" id="PF05380">
    <property type="entry name" value="Peptidase_A17"/>
    <property type="match status" value="1"/>
</dbReference>
<accession>A0A9Q1FRE4</accession>
<comment type="caution">
    <text evidence="1">The sequence shown here is derived from an EMBL/GenBank/DDBJ whole genome shotgun (WGS) entry which is preliminary data.</text>
</comment>
<dbReference type="OrthoDB" id="6122721at2759"/>
<dbReference type="AlphaFoldDB" id="A0A9Q1FRE4"/>
<dbReference type="InterPro" id="IPR036397">
    <property type="entry name" value="RNaseH_sf"/>
</dbReference>
<reference evidence="1" key="1">
    <citation type="journal article" date="2023" name="Science">
        <title>Genome structures resolve the early diversification of teleost fishes.</title>
        <authorList>
            <person name="Parey E."/>
            <person name="Louis A."/>
            <person name="Montfort J."/>
            <person name="Bouchez O."/>
            <person name="Roques C."/>
            <person name="Iampietro C."/>
            <person name="Lluch J."/>
            <person name="Castinel A."/>
            <person name="Donnadieu C."/>
            <person name="Desvignes T."/>
            <person name="Floi Bucao C."/>
            <person name="Jouanno E."/>
            <person name="Wen M."/>
            <person name="Mejri S."/>
            <person name="Dirks R."/>
            <person name="Jansen H."/>
            <person name="Henkel C."/>
            <person name="Chen W.J."/>
            <person name="Zahm M."/>
            <person name="Cabau C."/>
            <person name="Klopp C."/>
            <person name="Thompson A.W."/>
            <person name="Robinson-Rechavi M."/>
            <person name="Braasch I."/>
            <person name="Lecointre G."/>
            <person name="Bobe J."/>
            <person name="Postlethwait J.H."/>
            <person name="Berthelot C."/>
            <person name="Roest Crollius H."/>
            <person name="Guiguen Y."/>
        </authorList>
    </citation>
    <scope>NUCLEOTIDE SEQUENCE</scope>
    <source>
        <strain evidence="1">WJC10195</strain>
    </source>
</reference>
<dbReference type="EMBL" id="JAINUF010000004">
    <property type="protein sequence ID" value="KAJ8364811.1"/>
    <property type="molecule type" value="Genomic_DNA"/>
</dbReference>
<protein>
    <submittedName>
        <fullName evidence="1">Uncharacterized protein</fullName>
    </submittedName>
</protein>
<sequence>MRSAGISRHFASTTRRNPIKSGWFSIPVPSTPVSLNDVLLTGPDLNNSLLGVLLRFRKEKVAIMADIQQMFHCFLVHEEHRNYLRFLWHKDNDIDKEVIEYRMRVHVFGNGPSPAAATYSLRRAIREVRPCGKLPVLWNLGLLKLQVSLWSPAHSQMVVQQHWNALPGEQGLRDVRELLPLAVEHKLEDTQDSPSPGAREYGADTVKFVENHFYVDDGLISLPSEAEAIDLLQRTQSSLAESNLRLHKFVSNRKRVMESFSPDDCAPVIKDLDLSGENTPTQWSLGLLWEISSDTFTYSASTVDKPFTRRGVLSTVNSIFDPLGLLAPVTIQGRALLRELTSEQAAWDAPLPKDKLSRWRDWKDSLQDLKQLHIPRTYTESSLSKAVHTELCVFTDASTKAIGAAAYLKAVQEDGHVEVGFVMGKAKLAPLSKPTIPRLELCAAVLGAEMAGLIQDEMDLKLDAVHFYTDSKVVLGYICNESKRFYTYVHNRVQRIRQSSKPAQWQYVCTEENPADHASRSLPAARLAQTSWFTGPSFLRQPPAEETQTTFELIEPEKDTEIRPQIQTCATHLEPILTSDCFLRFSTFPGGIDGLEVPSCLVSVVVAPF</sequence>
<proteinExistence type="predicted"/>
<dbReference type="Proteomes" id="UP001152622">
    <property type="component" value="Chromosome 4"/>
</dbReference>
<organism evidence="1 2">
    <name type="scientific">Synaphobranchus kaupii</name>
    <name type="common">Kaup's arrowtooth eel</name>
    <dbReference type="NCBI Taxonomy" id="118154"/>
    <lineage>
        <taxon>Eukaryota</taxon>
        <taxon>Metazoa</taxon>
        <taxon>Chordata</taxon>
        <taxon>Craniata</taxon>
        <taxon>Vertebrata</taxon>
        <taxon>Euteleostomi</taxon>
        <taxon>Actinopterygii</taxon>
        <taxon>Neopterygii</taxon>
        <taxon>Teleostei</taxon>
        <taxon>Anguilliformes</taxon>
        <taxon>Synaphobranchidae</taxon>
        <taxon>Synaphobranchus</taxon>
    </lineage>
</organism>
<dbReference type="InterPro" id="IPR043502">
    <property type="entry name" value="DNA/RNA_pol_sf"/>
</dbReference>
<dbReference type="PANTHER" id="PTHR47331">
    <property type="entry name" value="PHD-TYPE DOMAIN-CONTAINING PROTEIN"/>
    <property type="match status" value="1"/>
</dbReference>
<dbReference type="GO" id="GO:0006259">
    <property type="term" value="P:DNA metabolic process"/>
    <property type="evidence" value="ECO:0007669"/>
    <property type="project" value="UniProtKB-ARBA"/>
</dbReference>
<name>A0A9Q1FRE4_SYNKA</name>
<keyword evidence="2" id="KW-1185">Reference proteome</keyword>
<evidence type="ECO:0000313" key="1">
    <source>
        <dbReference type="EMBL" id="KAJ8364811.1"/>
    </source>
</evidence>